<protein>
    <submittedName>
        <fullName evidence="1">Uncharacterized protein</fullName>
    </submittedName>
</protein>
<evidence type="ECO:0000313" key="2">
    <source>
        <dbReference type="Proteomes" id="UP000234474"/>
    </source>
</evidence>
<proteinExistence type="predicted"/>
<keyword evidence="2" id="KW-1185">Reference proteome</keyword>
<organism evidence="1 2">
    <name type="scientific">Aspergillus novofumigatus (strain IBT 16806)</name>
    <dbReference type="NCBI Taxonomy" id="1392255"/>
    <lineage>
        <taxon>Eukaryota</taxon>
        <taxon>Fungi</taxon>
        <taxon>Dikarya</taxon>
        <taxon>Ascomycota</taxon>
        <taxon>Pezizomycotina</taxon>
        <taxon>Eurotiomycetes</taxon>
        <taxon>Eurotiomycetidae</taxon>
        <taxon>Eurotiales</taxon>
        <taxon>Aspergillaceae</taxon>
        <taxon>Aspergillus</taxon>
        <taxon>Aspergillus subgen. Fumigati</taxon>
    </lineage>
</organism>
<gene>
    <name evidence="1" type="ORF">P174DRAFT_440847</name>
</gene>
<dbReference type="AlphaFoldDB" id="A0A2I1C7F5"/>
<dbReference type="OrthoDB" id="4455258at2759"/>
<reference evidence="2" key="1">
    <citation type="journal article" date="2018" name="Proc. Natl. Acad. Sci. U.S.A.">
        <title>Linking secondary metabolites to gene clusters through genome sequencing of six diverse Aspergillus species.</title>
        <authorList>
            <person name="Kaerboelling I."/>
            <person name="Vesth T.C."/>
            <person name="Frisvad J.C."/>
            <person name="Nybo J.L."/>
            <person name="Theobald S."/>
            <person name="Kuo A."/>
            <person name="Bowyer P."/>
            <person name="Matsuda Y."/>
            <person name="Mondo S."/>
            <person name="Lyhne E.K."/>
            <person name="Kogle M.E."/>
            <person name="Clum A."/>
            <person name="Lipzen A."/>
            <person name="Salamov A."/>
            <person name="Ngan C.Y."/>
            <person name="Daum C."/>
            <person name="Chiniquy J."/>
            <person name="Barry K."/>
            <person name="LaButti K."/>
            <person name="Haridas S."/>
            <person name="Simmons B.A."/>
            <person name="Magnuson J.K."/>
            <person name="Mortensen U.H."/>
            <person name="Larsen T.O."/>
            <person name="Grigoriev I.V."/>
            <person name="Baker S.E."/>
            <person name="Andersen M.R."/>
        </authorList>
    </citation>
    <scope>NUCLEOTIDE SEQUENCE [LARGE SCALE GENOMIC DNA]</scope>
    <source>
        <strain evidence="2">IBT 16806</strain>
    </source>
</reference>
<dbReference type="Proteomes" id="UP000234474">
    <property type="component" value="Unassembled WGS sequence"/>
</dbReference>
<dbReference type="STRING" id="1392255.A0A2I1C7F5"/>
<name>A0A2I1C7F5_ASPN1</name>
<dbReference type="RefSeq" id="XP_024682165.1">
    <property type="nucleotide sequence ID" value="XM_024827155.1"/>
</dbReference>
<dbReference type="GeneID" id="36534480"/>
<sequence length="92" mass="10320">MYRRFLGLRVVFSSKSYPQVSVSFGSQKSFSEATVIVTKCMVFIMGLFSGWWLGEADGRIEGPFLPPEERDTYVPMRCLGKGSSEYSISSCI</sequence>
<dbReference type="VEuPathDB" id="FungiDB:P174DRAFT_440847"/>
<evidence type="ECO:0000313" key="1">
    <source>
        <dbReference type="EMBL" id="PKX93570.1"/>
    </source>
</evidence>
<comment type="caution">
    <text evidence="1">The sequence shown here is derived from an EMBL/GenBank/DDBJ whole genome shotgun (WGS) entry which is preliminary data.</text>
</comment>
<accession>A0A2I1C7F5</accession>
<dbReference type="EMBL" id="MSZS01000004">
    <property type="protein sequence ID" value="PKX93570.1"/>
    <property type="molecule type" value="Genomic_DNA"/>
</dbReference>